<feature type="region of interest" description="Disordered" evidence="1">
    <location>
        <begin position="1"/>
        <end position="76"/>
    </location>
</feature>
<accession>A0A9X0A7K3</accession>
<feature type="compositionally biased region" description="Basic and acidic residues" evidence="1">
    <location>
        <begin position="15"/>
        <end position="28"/>
    </location>
</feature>
<comment type="caution">
    <text evidence="2">The sequence shown here is derived from an EMBL/GenBank/DDBJ whole genome shotgun (WGS) entry which is preliminary data.</text>
</comment>
<evidence type="ECO:0000256" key="1">
    <source>
        <dbReference type="SAM" id="MobiDB-lite"/>
    </source>
</evidence>
<keyword evidence="3" id="KW-1185">Reference proteome</keyword>
<feature type="compositionally biased region" description="Acidic residues" evidence="1">
    <location>
        <begin position="29"/>
        <end position="39"/>
    </location>
</feature>
<gene>
    <name evidence="2" type="ORF">OS493_000716</name>
</gene>
<dbReference type="EMBL" id="MU825396">
    <property type="protein sequence ID" value="KAJ7394881.1"/>
    <property type="molecule type" value="Genomic_DNA"/>
</dbReference>
<organism evidence="2 3">
    <name type="scientific">Desmophyllum pertusum</name>
    <dbReference type="NCBI Taxonomy" id="174260"/>
    <lineage>
        <taxon>Eukaryota</taxon>
        <taxon>Metazoa</taxon>
        <taxon>Cnidaria</taxon>
        <taxon>Anthozoa</taxon>
        <taxon>Hexacorallia</taxon>
        <taxon>Scleractinia</taxon>
        <taxon>Caryophylliina</taxon>
        <taxon>Caryophylliidae</taxon>
        <taxon>Desmophyllum</taxon>
    </lineage>
</organism>
<name>A0A9X0A7K3_9CNID</name>
<evidence type="ECO:0000313" key="2">
    <source>
        <dbReference type="EMBL" id="KAJ7394881.1"/>
    </source>
</evidence>
<feature type="region of interest" description="Disordered" evidence="1">
    <location>
        <begin position="118"/>
        <end position="157"/>
    </location>
</feature>
<reference evidence="2" key="1">
    <citation type="submission" date="2023-01" db="EMBL/GenBank/DDBJ databases">
        <title>Genome assembly of the deep-sea coral Lophelia pertusa.</title>
        <authorList>
            <person name="Herrera S."/>
            <person name="Cordes E."/>
        </authorList>
    </citation>
    <scope>NUCLEOTIDE SEQUENCE</scope>
    <source>
        <strain evidence="2">USNM1676648</strain>
        <tissue evidence="2">Polyp</tissue>
    </source>
</reference>
<dbReference type="AlphaFoldDB" id="A0A9X0A7K3"/>
<evidence type="ECO:0000313" key="3">
    <source>
        <dbReference type="Proteomes" id="UP001163046"/>
    </source>
</evidence>
<sequence>MSDPEMSPSILDGDGLVRDRDSPPPEQKDEIEDDLDLPDEETKHRERRYNTERPTRRARHSRETTACPIKERIKKSERRAFQKTRVLTGPTDVSKDVTIITEIQTKILQKEINTIRTQAVENPDHAESSQESEQESSDVSDYPDFVGDRRGRAEGEQ</sequence>
<feature type="compositionally biased region" description="Basic and acidic residues" evidence="1">
    <location>
        <begin position="146"/>
        <end position="157"/>
    </location>
</feature>
<feature type="compositionally biased region" description="Basic and acidic residues" evidence="1">
    <location>
        <begin position="40"/>
        <end position="55"/>
    </location>
</feature>
<proteinExistence type="predicted"/>
<dbReference type="Proteomes" id="UP001163046">
    <property type="component" value="Unassembled WGS sequence"/>
</dbReference>
<protein>
    <submittedName>
        <fullName evidence="2">Uncharacterized protein</fullName>
    </submittedName>
</protein>